<dbReference type="SUPFAM" id="SSF49764">
    <property type="entry name" value="HSP20-like chaperones"/>
    <property type="match status" value="1"/>
</dbReference>
<dbReference type="PANTHER" id="PTHR46983">
    <property type="entry name" value="CYSTEINE AND HISTIDINE-RICH DOMAIN-CONTAINING PROTEIN 1"/>
    <property type="match status" value="1"/>
</dbReference>
<feature type="compositionally biased region" description="Basic and acidic residues" evidence="4">
    <location>
        <begin position="68"/>
        <end position="81"/>
    </location>
</feature>
<dbReference type="InterPro" id="IPR039790">
    <property type="entry name" value="CHRD1"/>
</dbReference>
<dbReference type="AlphaFoldDB" id="A0A085NM02"/>
<evidence type="ECO:0000256" key="1">
    <source>
        <dbReference type="ARBA" id="ARBA00022723"/>
    </source>
</evidence>
<evidence type="ECO:0000259" key="5">
    <source>
        <dbReference type="PROSITE" id="PS51203"/>
    </source>
</evidence>
<feature type="domain" description="CHORD" evidence="6">
    <location>
        <begin position="6"/>
        <end position="65"/>
    </location>
</feature>
<evidence type="ECO:0000256" key="4">
    <source>
        <dbReference type="SAM" id="MobiDB-lite"/>
    </source>
</evidence>
<dbReference type="InterPro" id="IPR007052">
    <property type="entry name" value="CS_dom"/>
</dbReference>
<feature type="domain" description="CHORD" evidence="6">
    <location>
        <begin position="147"/>
        <end position="203"/>
    </location>
</feature>
<reference evidence="7" key="1">
    <citation type="journal article" date="2014" name="Nat. Genet.">
        <title>Genome and transcriptome of the porcine whipworm Trichuris suis.</title>
        <authorList>
            <person name="Jex A.R."/>
            <person name="Nejsum P."/>
            <person name="Schwarz E.M."/>
            <person name="Hu L."/>
            <person name="Young N.D."/>
            <person name="Hall R.S."/>
            <person name="Korhonen P.K."/>
            <person name="Liao S."/>
            <person name="Thamsborg S."/>
            <person name="Xia J."/>
            <person name="Xu P."/>
            <person name="Wang S."/>
            <person name="Scheerlinck J.P."/>
            <person name="Hofmann A."/>
            <person name="Sternberg P.W."/>
            <person name="Wang J."/>
            <person name="Gasser R.B."/>
        </authorList>
    </citation>
    <scope>NUCLEOTIDE SEQUENCE [LARGE SCALE GENOMIC DNA]</scope>
    <source>
        <strain evidence="7">DCEP-RM93F</strain>
    </source>
</reference>
<sequence>MSLLNCYNCGCGQQFDPEANKDDACTYHPGEPVFHDMYKQWSCCKKRTTDFTEFLNIKGCTKGPHNPNKPEKQKKPRSSKLDENVVITYEAPVAKPKEAARRPATVEQLKAVPMNVAESLRNLWEQWKASRNEDSLVNDMTNKKAVCKNAGCGQLSEEASDECLYHPGIPVFHEGLKYWSCCKKGTTDFGNFLKQTGCTKGGHDFSHNNKQNVSACRYDWFQTGKEVTVNIYARATVVEKSLIALNSVHLKAEITFDYGERFFELDIPLWGEVNVEASSAVLNASKIEIQLRKANPDVASLVTGFRFHDQGFYGFFLLSAWHAVETLSAHHGYQHADDLRKTVQKATFILFV</sequence>
<dbReference type="Gene3D" id="4.10.1130.20">
    <property type="match status" value="2"/>
</dbReference>
<dbReference type="InterPro" id="IPR008978">
    <property type="entry name" value="HSP20-like_chaperone"/>
</dbReference>
<organism evidence="7">
    <name type="scientific">Trichuris suis</name>
    <name type="common">pig whipworm</name>
    <dbReference type="NCBI Taxonomy" id="68888"/>
    <lineage>
        <taxon>Eukaryota</taxon>
        <taxon>Metazoa</taxon>
        <taxon>Ecdysozoa</taxon>
        <taxon>Nematoda</taxon>
        <taxon>Enoplea</taxon>
        <taxon>Dorylaimia</taxon>
        <taxon>Trichinellida</taxon>
        <taxon>Trichuridae</taxon>
        <taxon>Trichuris</taxon>
    </lineage>
</organism>
<dbReference type="PROSITE" id="PS51203">
    <property type="entry name" value="CS"/>
    <property type="match status" value="1"/>
</dbReference>
<dbReference type="EMBL" id="KL367487">
    <property type="protein sequence ID" value="KFD70498.1"/>
    <property type="molecule type" value="Genomic_DNA"/>
</dbReference>
<dbReference type="PROSITE" id="PS51401">
    <property type="entry name" value="CHORD"/>
    <property type="match status" value="2"/>
</dbReference>
<evidence type="ECO:0000259" key="6">
    <source>
        <dbReference type="PROSITE" id="PS51401"/>
    </source>
</evidence>
<dbReference type="Pfam" id="PF04969">
    <property type="entry name" value="CS"/>
    <property type="match status" value="1"/>
</dbReference>
<gene>
    <name evidence="7" type="ORF">M514_00996</name>
</gene>
<name>A0A085NM02_9BILA</name>
<keyword evidence="3" id="KW-0862">Zinc</keyword>
<dbReference type="InterPro" id="IPR007051">
    <property type="entry name" value="CHORD_dom"/>
</dbReference>
<accession>A0A085NM02</accession>
<feature type="region of interest" description="Disordered" evidence="4">
    <location>
        <begin position="62"/>
        <end position="81"/>
    </location>
</feature>
<dbReference type="GO" id="GO:0046872">
    <property type="term" value="F:metal ion binding"/>
    <property type="evidence" value="ECO:0007669"/>
    <property type="project" value="UniProtKB-KW"/>
</dbReference>
<evidence type="ECO:0008006" key="8">
    <source>
        <dbReference type="Google" id="ProtNLM"/>
    </source>
</evidence>
<keyword evidence="2" id="KW-0677">Repeat</keyword>
<evidence type="ECO:0000256" key="2">
    <source>
        <dbReference type="ARBA" id="ARBA00022737"/>
    </source>
</evidence>
<dbReference type="PANTHER" id="PTHR46983:SF3">
    <property type="entry name" value="CHPADIPLOID STATE MAINTENANCE PROTEIN CHPA"/>
    <property type="match status" value="1"/>
</dbReference>
<dbReference type="Proteomes" id="UP000030758">
    <property type="component" value="Unassembled WGS sequence"/>
</dbReference>
<keyword evidence="1" id="KW-0479">Metal-binding</keyword>
<dbReference type="Pfam" id="PF04968">
    <property type="entry name" value="CHORD"/>
    <property type="match status" value="2"/>
</dbReference>
<feature type="domain" description="CS" evidence="5">
    <location>
        <begin position="213"/>
        <end position="302"/>
    </location>
</feature>
<evidence type="ECO:0000313" key="7">
    <source>
        <dbReference type="EMBL" id="KFD70498.1"/>
    </source>
</evidence>
<protein>
    <recommendedName>
        <fullName evidence="8">CHORD domain-containing protein</fullName>
    </recommendedName>
</protein>
<evidence type="ECO:0000256" key="3">
    <source>
        <dbReference type="ARBA" id="ARBA00022833"/>
    </source>
</evidence>
<proteinExistence type="predicted"/>
<dbReference type="Gene3D" id="2.60.40.790">
    <property type="match status" value="1"/>
</dbReference>